<comment type="similarity">
    <text evidence="10">Belongs to the prokaryotic GSH synthase family.</text>
</comment>
<protein>
    <recommendedName>
        <fullName evidence="10">Glutathione synthetase</fullName>
        <ecNumber evidence="10">6.3.2.3</ecNumber>
    </recommendedName>
    <alternativeName>
        <fullName evidence="10">GSH synthetase</fullName>
        <shortName evidence="10">GSH-S</shortName>
        <shortName evidence="10">GSHase</shortName>
    </alternativeName>
    <alternativeName>
        <fullName evidence="10">Glutathione synthase</fullName>
    </alternativeName>
</protein>
<keyword evidence="3 10" id="KW-0436">Ligase</keyword>
<dbReference type="PANTHER" id="PTHR21621:SF4">
    <property type="entry name" value="GLUTATHIONE SYNTHETASE"/>
    <property type="match status" value="1"/>
</dbReference>
<evidence type="ECO:0000256" key="7">
    <source>
        <dbReference type="ARBA" id="ARBA00022840"/>
    </source>
</evidence>
<evidence type="ECO:0000256" key="10">
    <source>
        <dbReference type="HAMAP-Rule" id="MF_00162"/>
    </source>
</evidence>
<dbReference type="Gene3D" id="3.30.470.20">
    <property type="entry name" value="ATP-grasp fold, B domain"/>
    <property type="match status" value="1"/>
</dbReference>
<evidence type="ECO:0000256" key="8">
    <source>
        <dbReference type="ARBA" id="ARBA00022842"/>
    </source>
</evidence>
<dbReference type="SUPFAM" id="SSF56059">
    <property type="entry name" value="Glutathione synthetase ATP-binding domain-like"/>
    <property type="match status" value="1"/>
</dbReference>
<dbReference type="Proteomes" id="UP001589867">
    <property type="component" value="Unassembled WGS sequence"/>
</dbReference>
<dbReference type="PANTHER" id="PTHR21621">
    <property type="entry name" value="RIBOSOMAL PROTEIN S6 MODIFICATION PROTEIN"/>
    <property type="match status" value="1"/>
</dbReference>
<dbReference type="NCBIfam" id="NF003573">
    <property type="entry name" value="PRK05246.1"/>
    <property type="match status" value="1"/>
</dbReference>
<evidence type="ECO:0000256" key="1">
    <source>
        <dbReference type="ARBA" id="ARBA00001936"/>
    </source>
</evidence>
<evidence type="ECO:0000256" key="9">
    <source>
        <dbReference type="ARBA" id="ARBA00023211"/>
    </source>
</evidence>
<dbReference type="RefSeq" id="WP_377258350.1">
    <property type="nucleotide sequence ID" value="NZ_JBHLUH010000071.1"/>
</dbReference>
<evidence type="ECO:0000256" key="4">
    <source>
        <dbReference type="ARBA" id="ARBA00022684"/>
    </source>
</evidence>
<dbReference type="InterPro" id="IPR013815">
    <property type="entry name" value="ATP_grasp_subdomain_1"/>
</dbReference>
<dbReference type="Pfam" id="PF02955">
    <property type="entry name" value="GSH-S_ATP"/>
    <property type="match status" value="1"/>
</dbReference>
<keyword evidence="9" id="KW-0464">Manganese</keyword>
<keyword evidence="5" id="KW-0479">Metal-binding</keyword>
<dbReference type="InterPro" id="IPR004218">
    <property type="entry name" value="GSHS_ATP-bd"/>
</dbReference>
<dbReference type="Gene3D" id="3.30.1490.20">
    <property type="entry name" value="ATP-grasp fold, A domain"/>
    <property type="match status" value="1"/>
</dbReference>
<proteinExistence type="inferred from homology"/>
<dbReference type="HAMAP" id="MF_00162">
    <property type="entry name" value="GSH_S"/>
    <property type="match status" value="1"/>
</dbReference>
<reference evidence="12 13" key="1">
    <citation type="submission" date="2024-09" db="EMBL/GenBank/DDBJ databases">
        <authorList>
            <person name="Sun Q."/>
            <person name="Mori K."/>
        </authorList>
    </citation>
    <scope>NUCLEOTIDE SEQUENCE [LARGE SCALE GENOMIC DNA]</scope>
    <source>
        <strain evidence="12 13">TBRC 3947</strain>
    </source>
</reference>
<feature type="domain" description="ATP-grasp" evidence="11">
    <location>
        <begin position="133"/>
        <end position="317"/>
    </location>
</feature>
<dbReference type="InterPro" id="IPR004215">
    <property type="entry name" value="GSHS_N"/>
</dbReference>
<dbReference type="GO" id="GO:0004363">
    <property type="term" value="F:glutathione synthase activity"/>
    <property type="evidence" value="ECO:0007669"/>
    <property type="project" value="UniProtKB-EC"/>
</dbReference>
<dbReference type="EC" id="6.3.2.3" evidence="10"/>
<dbReference type="Pfam" id="PF02951">
    <property type="entry name" value="GSH-S_N"/>
    <property type="match status" value="1"/>
</dbReference>
<keyword evidence="6 10" id="KW-0547">Nucleotide-binding</keyword>
<dbReference type="InterPro" id="IPR016185">
    <property type="entry name" value="PreATP-grasp_dom_sf"/>
</dbReference>
<dbReference type="InterPro" id="IPR006284">
    <property type="entry name" value="Glut_synth_pro"/>
</dbReference>
<keyword evidence="7 10" id="KW-0067">ATP-binding</keyword>
<dbReference type="PROSITE" id="PS50975">
    <property type="entry name" value="ATP_GRASP"/>
    <property type="match status" value="1"/>
</dbReference>
<keyword evidence="13" id="KW-1185">Reference proteome</keyword>
<evidence type="ECO:0000256" key="6">
    <source>
        <dbReference type="ARBA" id="ARBA00022741"/>
    </source>
</evidence>
<evidence type="ECO:0000256" key="2">
    <source>
        <dbReference type="ARBA" id="ARBA00001946"/>
    </source>
</evidence>
<keyword evidence="4 10" id="KW-0317">Glutathione biosynthesis</keyword>
<evidence type="ECO:0000259" key="11">
    <source>
        <dbReference type="PROSITE" id="PS50975"/>
    </source>
</evidence>
<comment type="caution">
    <text evidence="12">The sequence shown here is derived from an EMBL/GenBank/DDBJ whole genome shotgun (WGS) entry which is preliminary data.</text>
</comment>
<accession>A0ABV6MCG0</accession>
<gene>
    <name evidence="10 12" type="primary">gshB</name>
    <name evidence="12" type="ORF">ACFFIA_32550</name>
</gene>
<keyword evidence="8" id="KW-0460">Magnesium</keyword>
<evidence type="ECO:0000313" key="13">
    <source>
        <dbReference type="Proteomes" id="UP001589867"/>
    </source>
</evidence>
<comment type="cofactor">
    <cofactor evidence="2">
        <name>Mg(2+)</name>
        <dbReference type="ChEBI" id="CHEBI:18420"/>
    </cofactor>
</comment>
<sequence length="336" mass="36718">MRFLFVVDPLAGLLPGHDTSVALMEAAQRLGMDVWVAGAADLTIARKGVAAWAQPVRIVPAERQQGRWTAPVDWWRAGEQERIDLSAGDAVLMRVDPPVNSDYLRTTFVLDAAVREGALVVNDPRGLREANEKLLSLAVPDLAPETIVTAHAHDIREALERWDPGVAKPLEEMGGRGVVMLRKHDPGVTALIDLVTRRGTRQVVFQEYLAAVAEGDKRIFLLDGEPIGAINRRASHPDFRCNLAVGAVSEETVLDASDLEICRRLRPVLRRLGLALVGIDVIGGRLTEVNVTSPTGLREIELFSDDRPSDRVIGWIANAAAAPEVVRKRSQQSLIS</sequence>
<comment type="catalytic activity">
    <reaction evidence="10">
        <text>gamma-L-glutamyl-L-cysteine + glycine + ATP = glutathione + ADP + phosphate + H(+)</text>
        <dbReference type="Rhea" id="RHEA:13557"/>
        <dbReference type="ChEBI" id="CHEBI:15378"/>
        <dbReference type="ChEBI" id="CHEBI:30616"/>
        <dbReference type="ChEBI" id="CHEBI:43474"/>
        <dbReference type="ChEBI" id="CHEBI:57305"/>
        <dbReference type="ChEBI" id="CHEBI:57925"/>
        <dbReference type="ChEBI" id="CHEBI:58173"/>
        <dbReference type="ChEBI" id="CHEBI:456216"/>
        <dbReference type="EC" id="6.3.2.3"/>
    </reaction>
</comment>
<dbReference type="SUPFAM" id="SSF52440">
    <property type="entry name" value="PreATP-grasp domain"/>
    <property type="match status" value="1"/>
</dbReference>
<evidence type="ECO:0000313" key="12">
    <source>
        <dbReference type="EMBL" id="MFC0532387.1"/>
    </source>
</evidence>
<name>A0ABV6MCG0_9ACTN</name>
<evidence type="ECO:0000256" key="3">
    <source>
        <dbReference type="ARBA" id="ARBA00022598"/>
    </source>
</evidence>
<dbReference type="EMBL" id="JBHLUH010000071">
    <property type="protein sequence ID" value="MFC0532387.1"/>
    <property type="molecule type" value="Genomic_DNA"/>
</dbReference>
<comment type="cofactor">
    <cofactor evidence="1">
        <name>Mn(2+)</name>
        <dbReference type="ChEBI" id="CHEBI:29035"/>
    </cofactor>
</comment>
<dbReference type="InterPro" id="IPR011761">
    <property type="entry name" value="ATP-grasp"/>
</dbReference>
<dbReference type="NCBIfam" id="TIGR01380">
    <property type="entry name" value="glut_syn"/>
    <property type="match status" value="1"/>
</dbReference>
<evidence type="ECO:0000256" key="5">
    <source>
        <dbReference type="ARBA" id="ARBA00022723"/>
    </source>
</evidence>
<dbReference type="Gene3D" id="3.40.50.20">
    <property type="match status" value="1"/>
</dbReference>
<organism evidence="12 13">
    <name type="scientific">Phytohabitans kaempferiae</name>
    <dbReference type="NCBI Taxonomy" id="1620943"/>
    <lineage>
        <taxon>Bacteria</taxon>
        <taxon>Bacillati</taxon>
        <taxon>Actinomycetota</taxon>
        <taxon>Actinomycetes</taxon>
        <taxon>Micromonosporales</taxon>
        <taxon>Micromonosporaceae</taxon>
    </lineage>
</organism>
<comment type="pathway">
    <text evidence="10">Sulfur metabolism; glutathione biosynthesis; glutathione from L-cysteine and L-glutamate: step 2/2.</text>
</comment>